<organism evidence="4 5">
    <name type="scientific">Rhodopirellula sallentina SM41</name>
    <dbReference type="NCBI Taxonomy" id="1263870"/>
    <lineage>
        <taxon>Bacteria</taxon>
        <taxon>Pseudomonadati</taxon>
        <taxon>Planctomycetota</taxon>
        <taxon>Planctomycetia</taxon>
        <taxon>Pirellulales</taxon>
        <taxon>Pirellulaceae</taxon>
        <taxon>Rhodopirellula</taxon>
    </lineage>
</organism>
<comment type="similarity">
    <text evidence="1">Belongs to the P-Pant transferase superfamily. Gsp/Sfp/HetI/AcpT family.</text>
</comment>
<dbReference type="PATRIC" id="fig|1263870.3.peg.2638"/>
<reference evidence="4 5" key="1">
    <citation type="journal article" date="2013" name="Mar. Genomics">
        <title>Expression of sulfatases in Rhodopirellula baltica and the diversity of sulfatases in the genus Rhodopirellula.</title>
        <authorList>
            <person name="Wegner C.E."/>
            <person name="Richter-Heitmann T."/>
            <person name="Klindworth A."/>
            <person name="Klockow C."/>
            <person name="Richter M."/>
            <person name="Achstetter T."/>
            <person name="Glockner F.O."/>
            <person name="Harder J."/>
        </authorList>
    </citation>
    <scope>NUCLEOTIDE SEQUENCE [LARGE SCALE GENOMIC DNA]</scope>
    <source>
        <strain evidence="4 5">SM41</strain>
    </source>
</reference>
<dbReference type="AlphaFoldDB" id="M5U3W6"/>
<dbReference type="EC" id="2.-.-.-" evidence="4"/>
<dbReference type="EMBL" id="ANOH01000169">
    <property type="protein sequence ID" value="EMI56145.1"/>
    <property type="molecule type" value="Genomic_DNA"/>
</dbReference>
<protein>
    <submittedName>
        <fullName evidence="4">4'-phosphopantetheinyl transferase</fullName>
        <ecNumber evidence="4">2.-.-.-</ecNumber>
    </submittedName>
</protein>
<evidence type="ECO:0000256" key="1">
    <source>
        <dbReference type="ARBA" id="ARBA00010990"/>
    </source>
</evidence>
<dbReference type="InterPro" id="IPR008278">
    <property type="entry name" value="4-PPantetheinyl_Trfase_dom"/>
</dbReference>
<keyword evidence="5" id="KW-1185">Reference proteome</keyword>
<dbReference type="InterPro" id="IPR050559">
    <property type="entry name" value="P-Pant_transferase_sf"/>
</dbReference>
<keyword evidence="2 4" id="KW-0808">Transferase</keyword>
<dbReference type="SUPFAM" id="SSF56214">
    <property type="entry name" value="4'-phosphopantetheinyl transferase"/>
    <property type="match status" value="2"/>
</dbReference>
<comment type="caution">
    <text evidence="4">The sequence shown here is derived from an EMBL/GenBank/DDBJ whole genome shotgun (WGS) entry which is preliminary data.</text>
</comment>
<dbReference type="PANTHER" id="PTHR12215:SF10">
    <property type="entry name" value="L-AMINOADIPATE-SEMIALDEHYDE DEHYDROGENASE-PHOSPHOPANTETHEINYL TRANSFERASE"/>
    <property type="match status" value="1"/>
</dbReference>
<dbReference type="InterPro" id="IPR037143">
    <property type="entry name" value="4-PPantetheinyl_Trfase_dom_sf"/>
</dbReference>
<evidence type="ECO:0000259" key="3">
    <source>
        <dbReference type="Pfam" id="PF01648"/>
    </source>
</evidence>
<evidence type="ECO:0000313" key="5">
    <source>
        <dbReference type="Proteomes" id="UP000011885"/>
    </source>
</evidence>
<dbReference type="GO" id="GO:0000287">
    <property type="term" value="F:magnesium ion binding"/>
    <property type="evidence" value="ECO:0007669"/>
    <property type="project" value="InterPro"/>
</dbReference>
<accession>M5U3W6</accession>
<dbReference type="GO" id="GO:0008897">
    <property type="term" value="F:holo-[acyl-carrier-protein] synthase activity"/>
    <property type="evidence" value="ECO:0007669"/>
    <property type="project" value="InterPro"/>
</dbReference>
<dbReference type="PANTHER" id="PTHR12215">
    <property type="entry name" value="PHOSPHOPANTETHEINE TRANSFERASE"/>
    <property type="match status" value="1"/>
</dbReference>
<evidence type="ECO:0000313" key="4">
    <source>
        <dbReference type="EMBL" id="EMI56145.1"/>
    </source>
</evidence>
<feature type="domain" description="4'-phosphopantetheinyl transferase" evidence="3">
    <location>
        <begin position="124"/>
        <end position="230"/>
    </location>
</feature>
<name>M5U3W6_9BACT</name>
<gene>
    <name evidence="4" type="ORF">RSSM_02480</name>
</gene>
<proteinExistence type="inferred from homology"/>
<sequence>MTIMPNMQSESPTSSVAIEVWHAPAASDVPGPTESFCERLLLDEEKVRADRFRVASARHQHVVGRGMARALLSRGRCESREIDFRLLDHGKPIVQSPEAACRAFNVAHTKGLVLCGLGGREQWLGVDVEWIDRRTDPDLARRYFAPAEIQQLDATRNADEHRELFLKLWTLKEAFIKAIGTGLYTPLDQFAFEDAASEQPRLTLADPKLARGKVWRFESFVPRDGFVAAVAVGETETFTTNDSMVRLTAFEEWIAGQSESDRR</sequence>
<dbReference type="Proteomes" id="UP000011885">
    <property type="component" value="Unassembled WGS sequence"/>
</dbReference>
<dbReference type="Pfam" id="PF01648">
    <property type="entry name" value="ACPS"/>
    <property type="match status" value="1"/>
</dbReference>
<evidence type="ECO:0000256" key="2">
    <source>
        <dbReference type="ARBA" id="ARBA00022679"/>
    </source>
</evidence>
<dbReference type="GO" id="GO:0005829">
    <property type="term" value="C:cytosol"/>
    <property type="evidence" value="ECO:0007669"/>
    <property type="project" value="TreeGrafter"/>
</dbReference>
<dbReference type="GO" id="GO:0019878">
    <property type="term" value="P:lysine biosynthetic process via aminoadipic acid"/>
    <property type="evidence" value="ECO:0007669"/>
    <property type="project" value="TreeGrafter"/>
</dbReference>
<dbReference type="Gene3D" id="3.90.470.20">
    <property type="entry name" value="4'-phosphopantetheinyl transferase domain"/>
    <property type="match status" value="2"/>
</dbReference>